<gene>
    <name evidence="2" type="ORF">ITX44_33350</name>
</gene>
<evidence type="ECO:0000313" key="2">
    <source>
        <dbReference type="EMBL" id="MBM9509350.1"/>
    </source>
</evidence>
<dbReference type="Proteomes" id="UP000749040">
    <property type="component" value="Unassembled WGS sequence"/>
</dbReference>
<reference evidence="2 3" key="1">
    <citation type="submission" date="2021-01" db="EMBL/GenBank/DDBJ databases">
        <title>Streptomyces acididurans sp. nov., isolated from a peat swamp forest soil.</title>
        <authorList>
            <person name="Chantavorakit T."/>
            <person name="Duangmal K."/>
        </authorList>
    </citation>
    <scope>NUCLEOTIDE SEQUENCE [LARGE SCALE GENOMIC DNA]</scope>
    <source>
        <strain evidence="2 3">KK5PA1</strain>
    </source>
</reference>
<feature type="chain" id="PRO_5045134118" evidence="1">
    <location>
        <begin position="30"/>
        <end position="212"/>
    </location>
</feature>
<dbReference type="RefSeq" id="WP_205362277.1">
    <property type="nucleotide sequence ID" value="NZ_JADKYB010000024.1"/>
</dbReference>
<protein>
    <submittedName>
        <fullName evidence="2">Cyclase</fullName>
    </submittedName>
</protein>
<organism evidence="2 3">
    <name type="scientific">Actinacidiphila acididurans</name>
    <dbReference type="NCBI Taxonomy" id="2784346"/>
    <lineage>
        <taxon>Bacteria</taxon>
        <taxon>Bacillati</taxon>
        <taxon>Actinomycetota</taxon>
        <taxon>Actinomycetes</taxon>
        <taxon>Kitasatosporales</taxon>
        <taxon>Streptomycetaceae</taxon>
        <taxon>Actinacidiphila</taxon>
    </lineage>
</organism>
<comment type="caution">
    <text evidence="2">The sequence shown here is derived from an EMBL/GenBank/DDBJ whole genome shotgun (WGS) entry which is preliminary data.</text>
</comment>
<sequence>MRPRTALRLPMVVLGTVAAVGLATGAASAADVQLSLACQATPPIGGAQTFTIGAGVNGTAPASVASGSAFAITLAPDPITVPSSVNGNTVNSISGLKLSAPVPANATLNSETISGGSGLGSGTPTLTLSGGTLTMNVPGPINGGSTFTLPTLNLNLTAGASGSTVQTKLAGTSYSSPGLTFTAKVTAAIFTVNAPTACYPSPNPVLTTTSIS</sequence>
<name>A0ABS2U191_9ACTN</name>
<evidence type="ECO:0000313" key="3">
    <source>
        <dbReference type="Proteomes" id="UP000749040"/>
    </source>
</evidence>
<dbReference type="EMBL" id="JADKYB010000024">
    <property type="protein sequence ID" value="MBM9509350.1"/>
    <property type="molecule type" value="Genomic_DNA"/>
</dbReference>
<keyword evidence="3" id="KW-1185">Reference proteome</keyword>
<proteinExistence type="predicted"/>
<accession>A0ABS2U191</accession>
<keyword evidence="1" id="KW-0732">Signal</keyword>
<feature type="signal peptide" evidence="1">
    <location>
        <begin position="1"/>
        <end position="29"/>
    </location>
</feature>
<evidence type="ECO:0000256" key="1">
    <source>
        <dbReference type="SAM" id="SignalP"/>
    </source>
</evidence>